<dbReference type="InterPro" id="IPR011712">
    <property type="entry name" value="Sig_transdc_His_kin_sub3_dim/P"/>
</dbReference>
<evidence type="ECO:0000259" key="10">
    <source>
        <dbReference type="SMART" id="SM00387"/>
    </source>
</evidence>
<keyword evidence="3" id="KW-0597">Phosphoprotein</keyword>
<dbReference type="GO" id="GO:0016301">
    <property type="term" value="F:kinase activity"/>
    <property type="evidence" value="ECO:0007669"/>
    <property type="project" value="UniProtKB-KW"/>
</dbReference>
<evidence type="ECO:0000256" key="1">
    <source>
        <dbReference type="ARBA" id="ARBA00000085"/>
    </source>
</evidence>
<feature type="transmembrane region" description="Helical" evidence="9">
    <location>
        <begin position="89"/>
        <end position="104"/>
    </location>
</feature>
<dbReference type="SMART" id="SM00387">
    <property type="entry name" value="HATPase_c"/>
    <property type="match status" value="1"/>
</dbReference>
<dbReference type="SUPFAM" id="SSF55874">
    <property type="entry name" value="ATPase domain of HSP90 chaperone/DNA topoisomerase II/histidine kinase"/>
    <property type="match status" value="1"/>
</dbReference>
<evidence type="ECO:0000256" key="9">
    <source>
        <dbReference type="SAM" id="Phobius"/>
    </source>
</evidence>
<keyword evidence="12" id="KW-1185">Reference proteome</keyword>
<keyword evidence="8" id="KW-0902">Two-component regulatory system</keyword>
<dbReference type="InterPro" id="IPR050482">
    <property type="entry name" value="Sensor_HK_TwoCompSys"/>
</dbReference>
<evidence type="ECO:0000256" key="7">
    <source>
        <dbReference type="ARBA" id="ARBA00022840"/>
    </source>
</evidence>
<dbReference type="EC" id="2.7.13.3" evidence="2"/>
<dbReference type="InterPro" id="IPR003594">
    <property type="entry name" value="HATPase_dom"/>
</dbReference>
<evidence type="ECO:0000313" key="11">
    <source>
        <dbReference type="EMBL" id="MFC6236433.1"/>
    </source>
</evidence>
<dbReference type="InterPro" id="IPR055558">
    <property type="entry name" value="DUF7134"/>
</dbReference>
<dbReference type="PANTHER" id="PTHR24421">
    <property type="entry name" value="NITRATE/NITRITE SENSOR PROTEIN NARX-RELATED"/>
    <property type="match status" value="1"/>
</dbReference>
<reference evidence="12" key="1">
    <citation type="journal article" date="2019" name="Int. J. Syst. Evol. Microbiol.">
        <title>The Global Catalogue of Microorganisms (GCM) 10K type strain sequencing project: providing services to taxonomists for standard genome sequencing and annotation.</title>
        <authorList>
            <consortium name="The Broad Institute Genomics Platform"/>
            <consortium name="The Broad Institute Genome Sequencing Center for Infectious Disease"/>
            <person name="Wu L."/>
            <person name="Ma J."/>
        </authorList>
    </citation>
    <scope>NUCLEOTIDE SEQUENCE [LARGE SCALE GENOMIC DNA]</scope>
    <source>
        <strain evidence="12">CGMCC 4.7317</strain>
    </source>
</reference>
<keyword evidence="9" id="KW-0472">Membrane</keyword>
<protein>
    <recommendedName>
        <fullName evidence="2">histidine kinase</fullName>
        <ecNumber evidence="2">2.7.13.3</ecNumber>
    </recommendedName>
</protein>
<comment type="caution">
    <text evidence="11">The sequence shown here is derived from an EMBL/GenBank/DDBJ whole genome shotgun (WGS) entry which is preliminary data.</text>
</comment>
<evidence type="ECO:0000256" key="3">
    <source>
        <dbReference type="ARBA" id="ARBA00022553"/>
    </source>
</evidence>
<evidence type="ECO:0000256" key="2">
    <source>
        <dbReference type="ARBA" id="ARBA00012438"/>
    </source>
</evidence>
<evidence type="ECO:0000256" key="6">
    <source>
        <dbReference type="ARBA" id="ARBA00022777"/>
    </source>
</evidence>
<keyword evidence="9" id="KW-0812">Transmembrane</keyword>
<keyword evidence="4" id="KW-0808">Transferase</keyword>
<feature type="domain" description="Histidine kinase/HSP90-like ATPase" evidence="10">
    <location>
        <begin position="293"/>
        <end position="382"/>
    </location>
</feature>
<dbReference type="PANTHER" id="PTHR24421:SF10">
    <property type="entry name" value="NITRATE_NITRITE SENSOR PROTEIN NARQ"/>
    <property type="match status" value="1"/>
</dbReference>
<feature type="transmembrane region" description="Helical" evidence="9">
    <location>
        <begin position="41"/>
        <end position="60"/>
    </location>
</feature>
<name>A0ABW1SVK0_9ACTN</name>
<feature type="transmembrane region" description="Helical" evidence="9">
    <location>
        <begin position="111"/>
        <end position="128"/>
    </location>
</feature>
<keyword evidence="6 11" id="KW-0418">Kinase</keyword>
<feature type="transmembrane region" description="Helical" evidence="9">
    <location>
        <begin position="67"/>
        <end position="83"/>
    </location>
</feature>
<dbReference type="CDD" id="cd16917">
    <property type="entry name" value="HATPase_UhpB-NarQ-NarX-like"/>
    <property type="match status" value="1"/>
</dbReference>
<dbReference type="Pfam" id="PF07730">
    <property type="entry name" value="HisKA_3"/>
    <property type="match status" value="1"/>
</dbReference>
<gene>
    <name evidence="11" type="ORF">ACFQGU_00980</name>
</gene>
<keyword evidence="5" id="KW-0547">Nucleotide-binding</keyword>
<evidence type="ECO:0000256" key="5">
    <source>
        <dbReference type="ARBA" id="ARBA00022741"/>
    </source>
</evidence>
<dbReference type="Proteomes" id="UP001596138">
    <property type="component" value="Unassembled WGS sequence"/>
</dbReference>
<dbReference type="RefSeq" id="WP_386763479.1">
    <property type="nucleotide sequence ID" value="NZ_JBHSTI010000002.1"/>
</dbReference>
<accession>A0ABW1SVK0</accession>
<proteinExistence type="predicted"/>
<keyword evidence="7" id="KW-0067">ATP-binding</keyword>
<sequence>MSWPADARAWMRGHPRASDVGFAVLVAIPSMLVPADAPTGIAAATPLSTLLVLTACAALVVRRRRPVAVWVVTLVVAVVAVAVQAGPTGALFPALVALYTVALLRPRRDAAVAGVVTVVAVITALGVFDDWRSPTTYIVLAWVGLAVSAGFAVSSQRAIVAAAEERAQRAEASREEEAQRRVTEERLRIARELHDVVAHHISVVNVQSGVALHLLDEQPEQARAALGHVREASRDVLAEMSSLLGVLRTNDDGTETAPAPGLCELDTLVESMRRTGLRVTVHEEGGRPSLAPIADLTAYRVVQEALTNAYKHGAGSADLRIVDSDPTVVIEVTNRVAGGAVEGSGLGLVGMRERVLASGGHLEAGPDGAGGFRVRVELPASAQAAS</sequence>
<evidence type="ECO:0000256" key="8">
    <source>
        <dbReference type="ARBA" id="ARBA00023012"/>
    </source>
</evidence>
<evidence type="ECO:0000313" key="12">
    <source>
        <dbReference type="Proteomes" id="UP001596138"/>
    </source>
</evidence>
<evidence type="ECO:0000256" key="4">
    <source>
        <dbReference type="ARBA" id="ARBA00022679"/>
    </source>
</evidence>
<dbReference type="Gene3D" id="3.30.565.10">
    <property type="entry name" value="Histidine kinase-like ATPase, C-terminal domain"/>
    <property type="match status" value="1"/>
</dbReference>
<dbReference type="Gene3D" id="1.20.5.1930">
    <property type="match status" value="1"/>
</dbReference>
<organism evidence="11 12">
    <name type="scientific">Longivirga aurantiaca</name>
    <dbReference type="NCBI Taxonomy" id="1837743"/>
    <lineage>
        <taxon>Bacteria</taxon>
        <taxon>Bacillati</taxon>
        <taxon>Actinomycetota</taxon>
        <taxon>Actinomycetes</taxon>
        <taxon>Sporichthyales</taxon>
        <taxon>Sporichthyaceae</taxon>
        <taxon>Longivirga</taxon>
    </lineage>
</organism>
<dbReference type="EMBL" id="JBHSTI010000002">
    <property type="protein sequence ID" value="MFC6236433.1"/>
    <property type="molecule type" value="Genomic_DNA"/>
</dbReference>
<feature type="transmembrane region" description="Helical" evidence="9">
    <location>
        <begin position="134"/>
        <end position="153"/>
    </location>
</feature>
<keyword evidence="9" id="KW-1133">Transmembrane helix</keyword>
<dbReference type="Pfam" id="PF02518">
    <property type="entry name" value="HATPase_c"/>
    <property type="match status" value="1"/>
</dbReference>
<dbReference type="Pfam" id="PF23539">
    <property type="entry name" value="DUF7134"/>
    <property type="match status" value="1"/>
</dbReference>
<comment type="catalytic activity">
    <reaction evidence="1">
        <text>ATP + protein L-histidine = ADP + protein N-phospho-L-histidine.</text>
        <dbReference type="EC" id="2.7.13.3"/>
    </reaction>
</comment>
<dbReference type="InterPro" id="IPR036890">
    <property type="entry name" value="HATPase_C_sf"/>
</dbReference>